<evidence type="ECO:0000313" key="1">
    <source>
        <dbReference type="EMBL" id="QHU28342.1"/>
    </source>
</evidence>
<proteinExistence type="predicted"/>
<protein>
    <submittedName>
        <fullName evidence="1">Uncharacterized protein</fullName>
    </submittedName>
</protein>
<organism evidence="1">
    <name type="scientific">viral metagenome</name>
    <dbReference type="NCBI Taxonomy" id="1070528"/>
    <lineage>
        <taxon>unclassified sequences</taxon>
        <taxon>metagenomes</taxon>
        <taxon>organismal metagenomes</taxon>
    </lineage>
</organism>
<name>A0A6C0LGT2_9ZZZZ</name>
<reference evidence="1" key="1">
    <citation type="journal article" date="2020" name="Nature">
        <title>Giant virus diversity and host interactions through global metagenomics.</title>
        <authorList>
            <person name="Schulz F."/>
            <person name="Roux S."/>
            <person name="Paez-Espino D."/>
            <person name="Jungbluth S."/>
            <person name="Walsh D.A."/>
            <person name="Denef V.J."/>
            <person name="McMahon K.D."/>
            <person name="Konstantinidis K.T."/>
            <person name="Eloe-Fadrosh E.A."/>
            <person name="Kyrpides N.C."/>
            <person name="Woyke T."/>
        </authorList>
    </citation>
    <scope>NUCLEOTIDE SEQUENCE</scope>
    <source>
        <strain evidence="1">GVMAG-M-3300027770-73</strain>
    </source>
</reference>
<accession>A0A6C0LGT2</accession>
<sequence length="70" mass="8476">MQYYIKLISSSILYLYSIKYNMKVRPSQDKDIPAQRYILGMIPITILWCFKKRKVHPTEKKALYEIFDDK</sequence>
<dbReference type="EMBL" id="MN740471">
    <property type="protein sequence ID" value="QHU28342.1"/>
    <property type="molecule type" value="Genomic_DNA"/>
</dbReference>
<dbReference type="AlphaFoldDB" id="A0A6C0LGT2"/>